<feature type="transmembrane region" description="Helical" evidence="6">
    <location>
        <begin position="95"/>
        <end position="119"/>
    </location>
</feature>
<evidence type="ECO:0000256" key="5">
    <source>
        <dbReference type="ARBA" id="ARBA00023136"/>
    </source>
</evidence>
<dbReference type="EMBL" id="WKNE01000001">
    <property type="protein sequence ID" value="MRZ53461.1"/>
    <property type="molecule type" value="Genomic_DNA"/>
</dbReference>
<protein>
    <submittedName>
        <fullName evidence="7">Sugar transporter</fullName>
    </submittedName>
</protein>
<feature type="transmembrane region" description="Helical" evidence="6">
    <location>
        <begin position="319"/>
        <end position="339"/>
    </location>
</feature>
<keyword evidence="7" id="KW-0813">Transport</keyword>
<proteinExistence type="predicted"/>
<feature type="transmembrane region" description="Helical" evidence="6">
    <location>
        <begin position="125"/>
        <end position="145"/>
    </location>
</feature>
<feature type="transmembrane region" description="Helical" evidence="6">
    <location>
        <begin position="476"/>
        <end position="497"/>
    </location>
</feature>
<feature type="transmembrane region" description="Helical" evidence="6">
    <location>
        <begin position="400"/>
        <end position="422"/>
    </location>
</feature>
<evidence type="ECO:0000313" key="7">
    <source>
        <dbReference type="EMBL" id="MRZ53461.1"/>
    </source>
</evidence>
<reference evidence="7 8" key="1">
    <citation type="journal article" date="2019" name="Nat. Med.">
        <title>A library of human gut bacterial isolates paired with longitudinal multiomics data enables mechanistic microbiome research.</title>
        <authorList>
            <person name="Poyet M."/>
            <person name="Groussin M."/>
            <person name="Gibbons S.M."/>
            <person name="Avila-Pacheco J."/>
            <person name="Jiang X."/>
            <person name="Kearney S.M."/>
            <person name="Perrotta A.R."/>
            <person name="Berdy B."/>
            <person name="Zhao S."/>
            <person name="Lieberman T.D."/>
            <person name="Swanson P.K."/>
            <person name="Smith M."/>
            <person name="Roesemann S."/>
            <person name="Alexander J.E."/>
            <person name="Rich S.A."/>
            <person name="Livny J."/>
            <person name="Vlamakis H."/>
            <person name="Clish C."/>
            <person name="Bullock K."/>
            <person name="Deik A."/>
            <person name="Scott J."/>
            <person name="Pierce K.A."/>
            <person name="Xavier R.J."/>
            <person name="Alm E.J."/>
        </authorList>
    </citation>
    <scope>NUCLEOTIDE SEQUENCE [LARGE SCALE GENOMIC DNA]</scope>
    <source>
        <strain evidence="7 8">BIOML-A2</strain>
    </source>
</reference>
<evidence type="ECO:0000256" key="6">
    <source>
        <dbReference type="SAM" id="Phobius"/>
    </source>
</evidence>
<name>A0A6I2NJ74_PARDI</name>
<feature type="transmembrane region" description="Helical" evidence="6">
    <location>
        <begin position="375"/>
        <end position="394"/>
    </location>
</feature>
<keyword evidence="7" id="KW-0762">Sugar transport</keyword>
<dbReference type="PANTHER" id="PTHR30250:SF26">
    <property type="entry name" value="PSMA PROTEIN"/>
    <property type="match status" value="1"/>
</dbReference>
<sequence length="517" mass="59103">MAKTDSRTSKSIKNSSVALVFYFINLILQFFSRKIFLDYLGAEVLGLNTTATNLLQFLNLAELGVGAAIACTLYKPLAEKDTDTINEIVSLQGWLYRRIAWIVIVGSVVLMAFFPWIFAKMPLPLWYAYASFGVLLVSALLSYFVNYKQIVLSADQQEYRIQYTYKASMLAKLLCQILAIRYLPNGYVWWLVLEVVFAVVASVALNRVIARTYPYLETDMDRGKELAKKYPDILTKVKQLFFHKIGGFALSQTSPIIIYAYTTLTVVALYGNYMLIIMGGQTLMTAIFNSMNAGIGNLVAEGNRERILAVFEELFSIRFLFTCVMCFGVFILTPSFIILWIGNEYVLDSMVLLLMTMILFINLSRTTVDTYINAYGLYGDIWAPVVEASINIGMSVVLGYFFGLHGVLSGVLLSLFFVVFCWKPYFLFRKGFKLRLYFYVRVYVKHLISAVICAITVYSISMYIPFVPWEGWTCFVFYGIFIIILFCIFQIVLSCYIGNGMRSFLLRLLQFYRSKYL</sequence>
<feature type="transmembrane region" description="Helical" evidence="6">
    <location>
        <begin position="189"/>
        <end position="210"/>
    </location>
</feature>
<comment type="subcellular location">
    <subcellularLocation>
        <location evidence="1">Cell membrane</location>
        <topology evidence="1">Multi-pass membrane protein</topology>
    </subcellularLocation>
</comment>
<evidence type="ECO:0000256" key="1">
    <source>
        <dbReference type="ARBA" id="ARBA00004651"/>
    </source>
</evidence>
<keyword evidence="3 6" id="KW-0812">Transmembrane</keyword>
<dbReference type="RefSeq" id="WP_154395638.1">
    <property type="nucleotide sequence ID" value="NZ_CP072231.1"/>
</dbReference>
<feature type="transmembrane region" description="Helical" evidence="6">
    <location>
        <begin position="443"/>
        <end position="464"/>
    </location>
</feature>
<dbReference type="AlphaFoldDB" id="A0A6I2NJ74"/>
<evidence type="ECO:0000256" key="4">
    <source>
        <dbReference type="ARBA" id="ARBA00022989"/>
    </source>
</evidence>
<accession>A0A6I2NJ74</accession>
<keyword evidence="5 6" id="KW-0472">Membrane</keyword>
<organism evidence="7 8">
    <name type="scientific">Parabacteroides distasonis</name>
    <dbReference type="NCBI Taxonomy" id="823"/>
    <lineage>
        <taxon>Bacteria</taxon>
        <taxon>Pseudomonadati</taxon>
        <taxon>Bacteroidota</taxon>
        <taxon>Bacteroidia</taxon>
        <taxon>Bacteroidales</taxon>
        <taxon>Tannerellaceae</taxon>
        <taxon>Parabacteroides</taxon>
    </lineage>
</organism>
<feature type="transmembrane region" description="Helical" evidence="6">
    <location>
        <begin position="241"/>
        <end position="261"/>
    </location>
</feature>
<gene>
    <name evidence="7" type="ORF">GKD68_01655</name>
</gene>
<comment type="caution">
    <text evidence="7">The sequence shown here is derived from an EMBL/GenBank/DDBJ whole genome shotgun (WGS) entry which is preliminary data.</text>
</comment>
<evidence type="ECO:0000256" key="2">
    <source>
        <dbReference type="ARBA" id="ARBA00022475"/>
    </source>
</evidence>
<keyword evidence="2" id="KW-1003">Cell membrane</keyword>
<dbReference type="GO" id="GO:0005886">
    <property type="term" value="C:plasma membrane"/>
    <property type="evidence" value="ECO:0007669"/>
    <property type="project" value="UniProtKB-SubCell"/>
</dbReference>
<dbReference type="PANTHER" id="PTHR30250">
    <property type="entry name" value="PST FAMILY PREDICTED COLANIC ACID TRANSPORTER"/>
    <property type="match status" value="1"/>
</dbReference>
<dbReference type="Proteomes" id="UP000432516">
    <property type="component" value="Unassembled WGS sequence"/>
</dbReference>
<evidence type="ECO:0000313" key="8">
    <source>
        <dbReference type="Proteomes" id="UP000432516"/>
    </source>
</evidence>
<evidence type="ECO:0000256" key="3">
    <source>
        <dbReference type="ARBA" id="ARBA00022692"/>
    </source>
</evidence>
<feature type="transmembrane region" description="Helical" evidence="6">
    <location>
        <begin position="345"/>
        <end position="363"/>
    </location>
</feature>
<feature type="transmembrane region" description="Helical" evidence="6">
    <location>
        <begin position="273"/>
        <end position="299"/>
    </location>
</feature>
<dbReference type="InterPro" id="IPR050833">
    <property type="entry name" value="Poly_Biosynth_Transport"/>
</dbReference>
<feature type="transmembrane region" description="Helical" evidence="6">
    <location>
        <begin position="12"/>
        <end position="31"/>
    </location>
</feature>
<keyword evidence="4 6" id="KW-1133">Transmembrane helix</keyword>